<dbReference type="EMBL" id="CABDVU010000001">
    <property type="protein sequence ID" value="VTN14507.1"/>
    <property type="molecule type" value="Genomic_DNA"/>
</dbReference>
<feature type="domain" description="IclR-ED" evidence="1">
    <location>
        <begin position="1"/>
        <end position="72"/>
    </location>
</feature>
<evidence type="ECO:0000313" key="3">
    <source>
        <dbReference type="Proteomes" id="UP000339249"/>
    </source>
</evidence>
<gene>
    <name evidence="2" type="ORF">NCTC9185_06569</name>
</gene>
<proteinExistence type="predicted"/>
<accession>A0A4U9D8Z4</accession>
<organism evidence="2 3">
    <name type="scientific">Raoultella terrigena</name>
    <name type="common">Klebsiella terrigena</name>
    <dbReference type="NCBI Taxonomy" id="577"/>
    <lineage>
        <taxon>Bacteria</taxon>
        <taxon>Pseudomonadati</taxon>
        <taxon>Pseudomonadota</taxon>
        <taxon>Gammaproteobacteria</taxon>
        <taxon>Enterobacterales</taxon>
        <taxon>Enterobacteriaceae</taxon>
        <taxon>Klebsiella/Raoultella group</taxon>
        <taxon>Raoultella</taxon>
    </lineage>
</organism>
<evidence type="ECO:0000259" key="1">
    <source>
        <dbReference type="PROSITE" id="PS51078"/>
    </source>
</evidence>
<dbReference type="Gene3D" id="3.30.450.40">
    <property type="match status" value="1"/>
</dbReference>
<evidence type="ECO:0000313" key="2">
    <source>
        <dbReference type="EMBL" id="VTN14507.1"/>
    </source>
</evidence>
<name>A0A4U9D8Z4_RAOTE</name>
<dbReference type="AlphaFoldDB" id="A0A4U9D8Z4"/>
<reference evidence="2 3" key="1">
    <citation type="submission" date="2019-04" db="EMBL/GenBank/DDBJ databases">
        <authorList>
            <consortium name="Pathogen Informatics"/>
        </authorList>
    </citation>
    <scope>NUCLEOTIDE SEQUENCE [LARGE SCALE GENOMIC DNA]</scope>
    <source>
        <strain evidence="2 3">NCTC9185</strain>
    </source>
</reference>
<dbReference type="PROSITE" id="PS51078">
    <property type="entry name" value="ICLR_ED"/>
    <property type="match status" value="1"/>
</dbReference>
<sequence>MTDIAPLMEKIAQIRRQGYAAIEQEFEVLAVPLADREGVYWGALSLTSHLSRTSLDALCRDHLIYSTARRRC</sequence>
<dbReference type="InterPro" id="IPR029016">
    <property type="entry name" value="GAF-like_dom_sf"/>
</dbReference>
<protein>
    <submittedName>
        <fullName evidence="2">Beta-ketoadipate pathway transcriptional regulators, PcaR/PcaU/PobR family</fullName>
    </submittedName>
</protein>
<dbReference type="Proteomes" id="UP000339249">
    <property type="component" value="Unassembled WGS sequence"/>
</dbReference>
<dbReference type="InterPro" id="IPR014757">
    <property type="entry name" value="Tscrpt_reg_IclR_C"/>
</dbReference>
<dbReference type="SUPFAM" id="SSF55781">
    <property type="entry name" value="GAF domain-like"/>
    <property type="match status" value="1"/>
</dbReference>